<evidence type="ECO:0000313" key="3">
    <source>
        <dbReference type="EMBL" id="OGZ09632.1"/>
    </source>
</evidence>
<gene>
    <name evidence="3" type="ORF">A3D67_00950</name>
</gene>
<dbReference type="Proteomes" id="UP000178099">
    <property type="component" value="Unassembled WGS sequence"/>
</dbReference>
<evidence type="ECO:0000256" key="1">
    <source>
        <dbReference type="SAM" id="MobiDB-lite"/>
    </source>
</evidence>
<dbReference type="AlphaFoldDB" id="A0A1G2D829"/>
<feature type="transmembrane region" description="Helical" evidence="2">
    <location>
        <begin position="17"/>
        <end position="37"/>
    </location>
</feature>
<keyword evidence="2" id="KW-1133">Transmembrane helix</keyword>
<protein>
    <submittedName>
        <fullName evidence="3">Uncharacterized protein</fullName>
    </submittedName>
</protein>
<evidence type="ECO:0000313" key="4">
    <source>
        <dbReference type="Proteomes" id="UP000178099"/>
    </source>
</evidence>
<keyword evidence="2" id="KW-0472">Membrane</keyword>
<name>A0A1G2D829_9BACT</name>
<accession>A0A1G2D829</accession>
<sequence>MNTPLAKMDGDAFQKPMLWLLIGGVALFIVIVVALFFGTGREKTDDEIKAEILRSLSAPSNAPEISAEEKQQILQSLSAPSNAPEISDDEKQRILQSLSAPSQ</sequence>
<evidence type="ECO:0000256" key="2">
    <source>
        <dbReference type="SAM" id="Phobius"/>
    </source>
</evidence>
<comment type="caution">
    <text evidence="3">The sequence shown here is derived from an EMBL/GenBank/DDBJ whole genome shotgun (WGS) entry which is preliminary data.</text>
</comment>
<dbReference type="EMBL" id="MHLN01000048">
    <property type="protein sequence ID" value="OGZ09632.1"/>
    <property type="molecule type" value="Genomic_DNA"/>
</dbReference>
<proteinExistence type="predicted"/>
<feature type="compositionally biased region" description="Polar residues" evidence="1">
    <location>
        <begin position="94"/>
        <end position="103"/>
    </location>
</feature>
<reference evidence="3 4" key="1">
    <citation type="journal article" date="2016" name="Nat. Commun.">
        <title>Thousands of microbial genomes shed light on interconnected biogeochemical processes in an aquifer system.</title>
        <authorList>
            <person name="Anantharaman K."/>
            <person name="Brown C.T."/>
            <person name="Hug L.A."/>
            <person name="Sharon I."/>
            <person name="Castelle C.J."/>
            <person name="Probst A.J."/>
            <person name="Thomas B.C."/>
            <person name="Singh A."/>
            <person name="Wilkins M.J."/>
            <person name="Karaoz U."/>
            <person name="Brodie E.L."/>
            <person name="Williams K.H."/>
            <person name="Hubbard S.S."/>
            <person name="Banfield J.F."/>
        </authorList>
    </citation>
    <scope>NUCLEOTIDE SEQUENCE [LARGE SCALE GENOMIC DNA]</scope>
</reference>
<keyword evidence="2" id="KW-0812">Transmembrane</keyword>
<feature type="region of interest" description="Disordered" evidence="1">
    <location>
        <begin position="61"/>
        <end position="103"/>
    </location>
</feature>
<feature type="compositionally biased region" description="Polar residues" evidence="1">
    <location>
        <begin position="72"/>
        <end position="81"/>
    </location>
</feature>
<organism evidence="3 4">
    <name type="scientific">Candidatus Lloydbacteria bacterium RIFCSPHIGHO2_02_FULL_51_22</name>
    <dbReference type="NCBI Taxonomy" id="1798663"/>
    <lineage>
        <taxon>Bacteria</taxon>
        <taxon>Candidatus Lloydiibacteriota</taxon>
    </lineage>
</organism>